<reference evidence="6 7" key="1">
    <citation type="submission" date="2018-01" db="EMBL/GenBank/DDBJ databases">
        <title>Harnessing the power of phylogenomics to disentangle the directionality and signatures of interkingdom host jumping in the parasitic fungal genus Tolypocladium.</title>
        <authorList>
            <person name="Quandt C.A."/>
            <person name="Patterson W."/>
            <person name="Spatafora J.W."/>
        </authorList>
    </citation>
    <scope>NUCLEOTIDE SEQUENCE [LARGE SCALE GENOMIC DNA]</scope>
    <source>
        <strain evidence="6 7">NRBC 100945</strain>
    </source>
</reference>
<proteinExistence type="predicted"/>
<organism evidence="6 7">
    <name type="scientific">Tolypocladium paradoxum</name>
    <dbReference type="NCBI Taxonomy" id="94208"/>
    <lineage>
        <taxon>Eukaryota</taxon>
        <taxon>Fungi</taxon>
        <taxon>Dikarya</taxon>
        <taxon>Ascomycota</taxon>
        <taxon>Pezizomycotina</taxon>
        <taxon>Sordariomycetes</taxon>
        <taxon>Hypocreomycetidae</taxon>
        <taxon>Hypocreales</taxon>
        <taxon>Ophiocordycipitaceae</taxon>
        <taxon>Tolypocladium</taxon>
    </lineage>
</organism>
<dbReference type="EMBL" id="PKSG01000748">
    <property type="protein sequence ID" value="POR33081.1"/>
    <property type="molecule type" value="Genomic_DNA"/>
</dbReference>
<evidence type="ECO:0000256" key="1">
    <source>
        <dbReference type="ARBA" id="ARBA00004141"/>
    </source>
</evidence>
<dbReference type="SUPFAM" id="SSF103473">
    <property type="entry name" value="MFS general substrate transporter"/>
    <property type="match status" value="1"/>
</dbReference>
<accession>A0A2S4KSE6</accession>
<keyword evidence="7" id="KW-1185">Reference proteome</keyword>
<comment type="caution">
    <text evidence="6">The sequence shown here is derived from an EMBL/GenBank/DDBJ whole genome shotgun (WGS) entry which is preliminary data.</text>
</comment>
<dbReference type="OrthoDB" id="3936150at2759"/>
<dbReference type="GO" id="GO:0015203">
    <property type="term" value="F:polyamine transmembrane transporter activity"/>
    <property type="evidence" value="ECO:0007669"/>
    <property type="project" value="TreeGrafter"/>
</dbReference>
<protein>
    <submittedName>
        <fullName evidence="6">Uncharacterized protein</fullName>
    </submittedName>
</protein>
<name>A0A2S4KSE6_9HYPO</name>
<dbReference type="GO" id="GO:0010509">
    <property type="term" value="P:intracellular polyamine homeostasis"/>
    <property type="evidence" value="ECO:0007669"/>
    <property type="project" value="TreeGrafter"/>
</dbReference>
<sequence>MATIQKLFVEPIKFFAYLRFPAVALTVYLHSVSFGSLYFINVSLEHTFSAAPYSFSSWATGFVFAPASLGFIVASVAGGPWMDRIICKHALKRNRYDENGKLICLPEDRMRENAWLGLLLYPGATIWYGWAAQMKIMWAAVITAHVVRQMSTARSVVAPRFRQLPAHLDVHNHAHRMHAEKVRFGRSH</sequence>
<dbReference type="PANTHER" id="PTHR23502:SF5">
    <property type="entry name" value="QUINIDINE RESISTANCE PROTEIN 3"/>
    <property type="match status" value="1"/>
</dbReference>
<keyword evidence="4 5" id="KW-0472">Membrane</keyword>
<dbReference type="STRING" id="94208.A0A2S4KSE6"/>
<feature type="transmembrane region" description="Helical" evidence="5">
    <location>
        <begin position="60"/>
        <end position="82"/>
    </location>
</feature>
<dbReference type="PANTHER" id="PTHR23502">
    <property type="entry name" value="MAJOR FACILITATOR SUPERFAMILY"/>
    <property type="match status" value="1"/>
</dbReference>
<dbReference type="InterPro" id="IPR036259">
    <property type="entry name" value="MFS_trans_sf"/>
</dbReference>
<comment type="subcellular location">
    <subcellularLocation>
        <location evidence="1">Membrane</location>
        <topology evidence="1">Multi-pass membrane protein</topology>
    </subcellularLocation>
</comment>
<dbReference type="AlphaFoldDB" id="A0A2S4KSE6"/>
<evidence type="ECO:0000256" key="5">
    <source>
        <dbReference type="SAM" id="Phobius"/>
    </source>
</evidence>
<dbReference type="Proteomes" id="UP000237481">
    <property type="component" value="Unassembled WGS sequence"/>
</dbReference>
<evidence type="ECO:0000256" key="2">
    <source>
        <dbReference type="ARBA" id="ARBA00022692"/>
    </source>
</evidence>
<gene>
    <name evidence="6" type="ORF">TPAR_06713</name>
</gene>
<dbReference type="GO" id="GO:0005886">
    <property type="term" value="C:plasma membrane"/>
    <property type="evidence" value="ECO:0007669"/>
    <property type="project" value="TreeGrafter"/>
</dbReference>
<keyword evidence="2 5" id="KW-0812">Transmembrane</keyword>
<evidence type="ECO:0000256" key="3">
    <source>
        <dbReference type="ARBA" id="ARBA00022989"/>
    </source>
</evidence>
<evidence type="ECO:0000313" key="6">
    <source>
        <dbReference type="EMBL" id="POR33081.1"/>
    </source>
</evidence>
<feature type="transmembrane region" description="Helical" evidence="5">
    <location>
        <begin position="20"/>
        <end position="40"/>
    </location>
</feature>
<evidence type="ECO:0000313" key="7">
    <source>
        <dbReference type="Proteomes" id="UP000237481"/>
    </source>
</evidence>
<evidence type="ECO:0000256" key="4">
    <source>
        <dbReference type="ARBA" id="ARBA00023136"/>
    </source>
</evidence>
<keyword evidence="3 5" id="KW-1133">Transmembrane helix</keyword>